<evidence type="ECO:0000256" key="2">
    <source>
        <dbReference type="SAM" id="SignalP"/>
    </source>
</evidence>
<keyword evidence="1" id="KW-0812">Transmembrane</keyword>
<accession>A0A1Y1KKK8</accession>
<dbReference type="InterPro" id="IPR006621">
    <property type="entry name" value="Nose-resist-to-fluoxetine_N"/>
</dbReference>
<organism evidence="4">
    <name type="scientific">Photinus pyralis</name>
    <name type="common">Common eastern firefly</name>
    <name type="synonym">Lampyris pyralis</name>
    <dbReference type="NCBI Taxonomy" id="7054"/>
    <lineage>
        <taxon>Eukaryota</taxon>
        <taxon>Metazoa</taxon>
        <taxon>Ecdysozoa</taxon>
        <taxon>Arthropoda</taxon>
        <taxon>Hexapoda</taxon>
        <taxon>Insecta</taxon>
        <taxon>Pterygota</taxon>
        <taxon>Neoptera</taxon>
        <taxon>Endopterygota</taxon>
        <taxon>Coleoptera</taxon>
        <taxon>Polyphaga</taxon>
        <taxon>Elateriformia</taxon>
        <taxon>Elateroidea</taxon>
        <taxon>Lampyridae</taxon>
        <taxon>Lampyrinae</taxon>
        <taxon>Photinus</taxon>
    </lineage>
</organism>
<sequence>MKVFCLILLVTTNAINANYLGGRFEALSSPKVYAKVLQQYLSKENPLTSKCKEDLLDLVKGLQGDQKWAIHMYDAGAKLQSGILDGNFFALGSFDQCINVRKENSSLEGKYCPGLFTTPIDYIRQVADLPPDIKVPEDIGLSVCLPNSCTASDIESTESGLGFNLKIDEELCQTKATQAKVTTGGYITLGFFGIILILMVASTVYDFICKETAHWALKSFSVRSNGKIIFSTAAPNRNQITCFHGLRLFAMIEAMTNHVYFFRFQYPSMNMFYYYYWKREAVNVALAIPNWSVDLFLFIGGCLVSYIFLLKSAKGVKFNIIFHYIGRYFRLTPPMIPVLLFTLTWFKYVGSGPLWNNMDTLVGQCQTQWWSYLLHIQNFMPSVCIVPTWYISIDFQFYLLSPILLIPLGRWPKFTLTVAACLATLSVLSTFLIAWLMKLPGAYLTPDKNFLYYYYYFLPSKALPWLVGFIFGYIIFAKTREQNEVRTCKGFSRFVLGAAIVVILICRFVVYLITVTPYNQISNSFCLAVTQLGIIPIGYIVYCCHLGYGGVINRFLSNPLFEVVAKLSYNMYLVHHLVVEYNIASIRVSPFLSNYTFLFHDLPGVVFLSFLLAIVLSLGVELPVEHFVGALLNRRKKNA</sequence>
<dbReference type="InterPro" id="IPR052728">
    <property type="entry name" value="O2_lipid_transport_reg"/>
</dbReference>
<evidence type="ECO:0000256" key="1">
    <source>
        <dbReference type="SAM" id="Phobius"/>
    </source>
</evidence>
<dbReference type="AlphaFoldDB" id="A0A1Y1KKK8"/>
<dbReference type="EMBL" id="GEZM01081000">
    <property type="protein sequence ID" value="JAV61939.1"/>
    <property type="molecule type" value="Transcribed_RNA"/>
</dbReference>
<keyword evidence="1" id="KW-1133">Transmembrane helix</keyword>
<feature type="signal peptide" evidence="2">
    <location>
        <begin position="1"/>
        <end position="17"/>
    </location>
</feature>
<feature type="transmembrane region" description="Helical" evidence="1">
    <location>
        <begin position="563"/>
        <end position="584"/>
    </location>
</feature>
<feature type="transmembrane region" description="Helical" evidence="1">
    <location>
        <begin position="494"/>
        <end position="515"/>
    </location>
</feature>
<evidence type="ECO:0000259" key="3">
    <source>
        <dbReference type="SMART" id="SM00703"/>
    </source>
</evidence>
<feature type="transmembrane region" description="Helical" evidence="1">
    <location>
        <begin position="521"/>
        <end position="542"/>
    </location>
</feature>
<dbReference type="Pfam" id="PF01757">
    <property type="entry name" value="Acyl_transf_3"/>
    <property type="match status" value="1"/>
</dbReference>
<reference evidence="4" key="1">
    <citation type="journal article" date="2016" name="Sci. Rep.">
        <title>Molecular characterization of firefly nuptial gifts: a multi-omics approach sheds light on postcopulatory sexual selection.</title>
        <authorList>
            <person name="Al-Wathiqui N."/>
            <person name="Fallon T.R."/>
            <person name="South A."/>
            <person name="Weng J.K."/>
            <person name="Lewis S.M."/>
        </authorList>
    </citation>
    <scope>NUCLEOTIDE SEQUENCE</scope>
</reference>
<feature type="domain" description="Nose resistant-to-fluoxetine protein N-terminal" evidence="3">
    <location>
        <begin position="48"/>
        <end position="174"/>
    </location>
</feature>
<dbReference type="Pfam" id="PF20146">
    <property type="entry name" value="NRF"/>
    <property type="match status" value="1"/>
</dbReference>
<dbReference type="GO" id="GO:0016747">
    <property type="term" value="F:acyltransferase activity, transferring groups other than amino-acyl groups"/>
    <property type="evidence" value="ECO:0007669"/>
    <property type="project" value="InterPro"/>
</dbReference>
<feature type="transmembrane region" description="Helical" evidence="1">
    <location>
        <begin position="331"/>
        <end position="349"/>
    </location>
</feature>
<protein>
    <recommendedName>
        <fullName evidence="3">Nose resistant-to-fluoxetine protein N-terminal domain-containing protein</fullName>
    </recommendedName>
</protein>
<feature type="chain" id="PRO_5013095832" description="Nose resistant-to-fluoxetine protein N-terminal domain-containing protein" evidence="2">
    <location>
        <begin position="18"/>
        <end position="639"/>
    </location>
</feature>
<keyword evidence="1" id="KW-0472">Membrane</keyword>
<dbReference type="PANTHER" id="PTHR11161">
    <property type="entry name" value="O-ACYLTRANSFERASE"/>
    <property type="match status" value="1"/>
</dbReference>
<feature type="transmembrane region" description="Helical" evidence="1">
    <location>
        <begin position="452"/>
        <end position="474"/>
    </location>
</feature>
<dbReference type="PANTHER" id="PTHR11161:SF0">
    <property type="entry name" value="O-ACYLTRANSFERASE LIKE PROTEIN"/>
    <property type="match status" value="1"/>
</dbReference>
<feature type="transmembrane region" description="Helical" evidence="1">
    <location>
        <begin position="414"/>
        <end position="437"/>
    </location>
</feature>
<name>A0A1Y1KKK8_PHOPY</name>
<dbReference type="InterPro" id="IPR002656">
    <property type="entry name" value="Acyl_transf_3_dom"/>
</dbReference>
<feature type="transmembrane region" description="Helical" evidence="1">
    <location>
        <begin position="604"/>
        <end position="632"/>
    </location>
</feature>
<feature type="transmembrane region" description="Helical" evidence="1">
    <location>
        <begin position="246"/>
        <end position="266"/>
    </location>
</feature>
<dbReference type="SMART" id="SM00703">
    <property type="entry name" value="NRF"/>
    <property type="match status" value="1"/>
</dbReference>
<evidence type="ECO:0000313" key="4">
    <source>
        <dbReference type="EMBL" id="JAV61939.1"/>
    </source>
</evidence>
<proteinExistence type="predicted"/>
<feature type="transmembrane region" description="Helical" evidence="1">
    <location>
        <begin position="186"/>
        <end position="208"/>
    </location>
</feature>
<feature type="transmembrane region" description="Helical" evidence="1">
    <location>
        <begin position="286"/>
        <end position="310"/>
    </location>
</feature>
<keyword evidence="2" id="KW-0732">Signal</keyword>